<feature type="domain" description="HAT C-terminal dimerisation" evidence="1">
    <location>
        <begin position="61"/>
        <end position="110"/>
    </location>
</feature>
<sequence length="164" mass="19547">MLFLVFNVNWRVCESTKIKTWRLLEKNSKKTLIKAKEISREYEDSIDDNTIRVCIYLSRKNPVYIDSNPLEFWSKSQLVLPKLARLARRTFSLVPTSIASEHLFSKQKSYFFCKLCFTPLLPGAVHFRWIHMNSLPVDVYCFVKRFSNWIFQDMYLNITLYISN</sequence>
<evidence type="ECO:0000313" key="3">
    <source>
        <dbReference type="WBParaSite" id="Hba_00346"/>
    </source>
</evidence>
<organism evidence="2 3">
    <name type="scientific">Heterorhabditis bacteriophora</name>
    <name type="common">Entomopathogenic nematode worm</name>
    <dbReference type="NCBI Taxonomy" id="37862"/>
    <lineage>
        <taxon>Eukaryota</taxon>
        <taxon>Metazoa</taxon>
        <taxon>Ecdysozoa</taxon>
        <taxon>Nematoda</taxon>
        <taxon>Chromadorea</taxon>
        <taxon>Rhabditida</taxon>
        <taxon>Rhabditina</taxon>
        <taxon>Rhabditomorpha</taxon>
        <taxon>Strongyloidea</taxon>
        <taxon>Heterorhabditidae</taxon>
        <taxon>Heterorhabditis</taxon>
    </lineage>
</organism>
<dbReference type="WBParaSite" id="Hba_00346">
    <property type="protein sequence ID" value="Hba_00346"/>
    <property type="gene ID" value="Hba_00346"/>
</dbReference>
<dbReference type="InterPro" id="IPR008906">
    <property type="entry name" value="HATC_C_dom"/>
</dbReference>
<reference evidence="3" key="1">
    <citation type="submission" date="2016-11" db="UniProtKB">
        <authorList>
            <consortium name="WormBaseParasite"/>
        </authorList>
    </citation>
    <scope>IDENTIFICATION</scope>
</reference>
<dbReference type="InterPro" id="IPR012337">
    <property type="entry name" value="RNaseH-like_sf"/>
</dbReference>
<name>A0A1I7W6U7_HETBA</name>
<evidence type="ECO:0000313" key="2">
    <source>
        <dbReference type="Proteomes" id="UP000095283"/>
    </source>
</evidence>
<dbReference type="AlphaFoldDB" id="A0A1I7W6U7"/>
<proteinExistence type="predicted"/>
<evidence type="ECO:0000259" key="1">
    <source>
        <dbReference type="Pfam" id="PF05699"/>
    </source>
</evidence>
<keyword evidence="2" id="KW-1185">Reference proteome</keyword>
<dbReference type="GO" id="GO:0046983">
    <property type="term" value="F:protein dimerization activity"/>
    <property type="evidence" value="ECO:0007669"/>
    <property type="project" value="InterPro"/>
</dbReference>
<dbReference type="Proteomes" id="UP000095283">
    <property type="component" value="Unplaced"/>
</dbReference>
<dbReference type="Pfam" id="PF05699">
    <property type="entry name" value="Dimer_Tnp_hAT"/>
    <property type="match status" value="1"/>
</dbReference>
<protein>
    <submittedName>
        <fullName evidence="3">Dimer_Tnp_hAT domain-containing protein</fullName>
    </submittedName>
</protein>
<dbReference type="SUPFAM" id="SSF53098">
    <property type="entry name" value="Ribonuclease H-like"/>
    <property type="match status" value="1"/>
</dbReference>
<accession>A0A1I7W6U7</accession>